<dbReference type="InterPro" id="IPR019999">
    <property type="entry name" value="Anth_synth_I-like"/>
</dbReference>
<dbReference type="InterPro" id="IPR006805">
    <property type="entry name" value="Anth_synth_I_N"/>
</dbReference>
<keyword evidence="11 15" id="KW-0057">Aromatic amino acid biosynthesis</keyword>
<feature type="region of interest" description="Disordered" evidence="16">
    <location>
        <begin position="529"/>
        <end position="562"/>
    </location>
</feature>
<dbReference type="GO" id="GO:0046872">
    <property type="term" value="F:metal ion binding"/>
    <property type="evidence" value="ECO:0007669"/>
    <property type="project" value="UniProtKB-KW"/>
</dbReference>
<evidence type="ECO:0000256" key="2">
    <source>
        <dbReference type="ARBA" id="ARBA00004873"/>
    </source>
</evidence>
<keyword evidence="12 15" id="KW-0456">Lyase</keyword>
<feature type="region of interest" description="Disordered" evidence="16">
    <location>
        <begin position="1"/>
        <end position="26"/>
    </location>
</feature>
<keyword evidence="8 15" id="KW-0479">Metal-binding</keyword>
<dbReference type="FunFam" id="3.60.120.10:FF:000008">
    <property type="entry name" value="Anthranilate synthase component 1"/>
    <property type="match status" value="1"/>
</dbReference>
<reference evidence="19 20" key="1">
    <citation type="submission" date="2012-12" db="EMBL/GenBank/DDBJ databases">
        <title>Whole genome shotgun sequence of Gordonia aichiensis NBRC 108223.</title>
        <authorList>
            <person name="Isaki-Nakamura S."/>
            <person name="Hosoyama A."/>
            <person name="Tsuchikane K."/>
            <person name="Ando Y."/>
            <person name="Baba S."/>
            <person name="Ohji S."/>
            <person name="Hamada M."/>
            <person name="Tamura T."/>
            <person name="Yamazoe A."/>
            <person name="Yamazaki S."/>
            <person name="Fujita N."/>
        </authorList>
    </citation>
    <scope>NUCLEOTIDE SEQUENCE [LARGE SCALE GENOMIC DNA]</scope>
    <source>
        <strain evidence="19 20">NBRC 108223</strain>
    </source>
</reference>
<dbReference type="RefSeq" id="WP_005179188.1">
    <property type="nucleotide sequence ID" value="NZ_BANR01000030.1"/>
</dbReference>
<dbReference type="Gene3D" id="3.60.120.10">
    <property type="entry name" value="Anthranilate synthase"/>
    <property type="match status" value="1"/>
</dbReference>
<comment type="caution">
    <text evidence="19">The sequence shown here is derived from an EMBL/GenBank/DDBJ whole genome shotgun (WGS) entry which is preliminary data.</text>
</comment>
<evidence type="ECO:0000256" key="5">
    <source>
        <dbReference type="ARBA" id="ARBA00012266"/>
    </source>
</evidence>
<evidence type="ECO:0000256" key="12">
    <source>
        <dbReference type="ARBA" id="ARBA00023239"/>
    </source>
</evidence>
<dbReference type="STRING" id="1220583.GOACH_30_00300"/>
<comment type="catalytic activity">
    <reaction evidence="14 15">
        <text>chorismate + L-glutamine = anthranilate + pyruvate + L-glutamate + H(+)</text>
        <dbReference type="Rhea" id="RHEA:21732"/>
        <dbReference type="ChEBI" id="CHEBI:15361"/>
        <dbReference type="ChEBI" id="CHEBI:15378"/>
        <dbReference type="ChEBI" id="CHEBI:16567"/>
        <dbReference type="ChEBI" id="CHEBI:29748"/>
        <dbReference type="ChEBI" id="CHEBI:29985"/>
        <dbReference type="ChEBI" id="CHEBI:58359"/>
        <dbReference type="EC" id="4.1.3.27"/>
    </reaction>
</comment>
<name>L7KQ77_9ACTN</name>
<evidence type="ECO:0000313" key="19">
    <source>
        <dbReference type="EMBL" id="GAC50784.1"/>
    </source>
</evidence>
<keyword evidence="9 15" id="KW-0822">Tryptophan biosynthesis</keyword>
<evidence type="ECO:0000313" key="20">
    <source>
        <dbReference type="Proteomes" id="UP000010988"/>
    </source>
</evidence>
<comment type="pathway">
    <text evidence="2 15">Amino-acid biosynthesis; L-tryptophan biosynthesis; L-tryptophan from chorismate: step 1/5.</text>
</comment>
<accession>L7KQ77</accession>
<evidence type="ECO:0000259" key="17">
    <source>
        <dbReference type="Pfam" id="PF00425"/>
    </source>
</evidence>
<evidence type="ECO:0000256" key="3">
    <source>
        <dbReference type="ARBA" id="ARBA00009562"/>
    </source>
</evidence>
<sequence length="562" mass="60569">MSGEHTLTVTTDSDSHHRAPSATTAGTTTLEEFLDLASDHRVVPVTRKVLADSETPLSAYRKLAGEREGTFLLESAENGRSWSRWSFIGVGAPSALTVVDGKAAWWGTVPAGAPVDGDPLTVLAESLRLLATDPLPDMPPLTGGFVGFMAYDMVRRLERLPETTVDDLGLPDLMMLLATDLAAVDHHEGTITLIANAVNWDGSAERAEEAYADAVARLDTMTNALAAPAPSTVSRFDRPTPDFRVQRSREEYGEIVTGLVREIEAGEAFQVVPSMRFEIDTDADPLDVYRILRASNPSPYMYLLRMPGVGTDDDGHPRTPFTIVGSSPEALVTVTDRVATTHPIAGTRWRGATEEEDQLLGKELTEDEKENAEHLMLVDLGRNDLGRVCAPGTVKVSDYRHIERYSHVMHLVSTVSGTLRDDKHALDAVTACFPAGTLTGAPKVRAMELIEANEKTRRGLYGGIVGYLDFAGNADTAIAIRTALMRRGIAYVQSGGGVVADSEPDYEYNEARNKATAVLNAIAAATTMQRVGTDNHDTDNDDTDNDGTDNDGTGSARAESGE</sequence>
<comment type="similarity">
    <text evidence="3 15">Belongs to the anthranilate synthase component I family.</text>
</comment>
<evidence type="ECO:0000256" key="8">
    <source>
        <dbReference type="ARBA" id="ARBA00022723"/>
    </source>
</evidence>
<evidence type="ECO:0000256" key="10">
    <source>
        <dbReference type="ARBA" id="ARBA00022842"/>
    </source>
</evidence>
<dbReference type="UniPathway" id="UPA00035">
    <property type="reaction ID" value="UER00040"/>
</dbReference>
<dbReference type="GO" id="GO:0004049">
    <property type="term" value="F:anthranilate synthase activity"/>
    <property type="evidence" value="ECO:0007669"/>
    <property type="project" value="UniProtKB-EC"/>
</dbReference>
<keyword evidence="7 15" id="KW-0028">Amino-acid biosynthesis</keyword>
<keyword evidence="10 15" id="KW-0460">Magnesium</keyword>
<feature type="domain" description="Anthranilate synthase component I N-terminal" evidence="18">
    <location>
        <begin position="52"/>
        <end position="193"/>
    </location>
</feature>
<evidence type="ECO:0000256" key="11">
    <source>
        <dbReference type="ARBA" id="ARBA00023141"/>
    </source>
</evidence>
<organism evidence="19 20">
    <name type="scientific">Gordonia aichiensis NBRC 108223</name>
    <dbReference type="NCBI Taxonomy" id="1220583"/>
    <lineage>
        <taxon>Bacteria</taxon>
        <taxon>Bacillati</taxon>
        <taxon>Actinomycetota</taxon>
        <taxon>Actinomycetes</taxon>
        <taxon>Mycobacteriales</taxon>
        <taxon>Gordoniaceae</taxon>
        <taxon>Gordonia</taxon>
    </lineage>
</organism>
<dbReference type="PRINTS" id="PR00095">
    <property type="entry name" value="ANTSNTHASEI"/>
</dbReference>
<evidence type="ECO:0000256" key="15">
    <source>
        <dbReference type="RuleBase" id="RU364045"/>
    </source>
</evidence>
<evidence type="ECO:0000256" key="7">
    <source>
        <dbReference type="ARBA" id="ARBA00022605"/>
    </source>
</evidence>
<evidence type="ECO:0000256" key="13">
    <source>
        <dbReference type="ARBA" id="ARBA00025634"/>
    </source>
</evidence>
<dbReference type="InterPro" id="IPR005801">
    <property type="entry name" value="ADC_synthase"/>
</dbReference>
<comment type="subunit">
    <text evidence="4 15">Heterotetramer consisting of two non-identical subunits: a beta subunit (TrpG) and a large alpha subunit (TrpE).</text>
</comment>
<dbReference type="SUPFAM" id="SSF56322">
    <property type="entry name" value="ADC synthase"/>
    <property type="match status" value="1"/>
</dbReference>
<dbReference type="InterPro" id="IPR005256">
    <property type="entry name" value="Anth_synth_I_PabB"/>
</dbReference>
<evidence type="ECO:0000256" key="16">
    <source>
        <dbReference type="SAM" id="MobiDB-lite"/>
    </source>
</evidence>
<protein>
    <recommendedName>
        <fullName evidence="6 15">Anthranilate synthase component 1</fullName>
        <ecNumber evidence="5 15">4.1.3.27</ecNumber>
    </recommendedName>
</protein>
<evidence type="ECO:0000256" key="4">
    <source>
        <dbReference type="ARBA" id="ARBA00011575"/>
    </source>
</evidence>
<dbReference type="PANTHER" id="PTHR11236">
    <property type="entry name" value="AMINOBENZOATE/ANTHRANILATE SYNTHASE"/>
    <property type="match status" value="1"/>
</dbReference>
<comment type="function">
    <text evidence="13 15">Part of a heterotetrameric complex that catalyzes the two-step biosynthesis of anthranilate, an intermediate in the biosynthesis of L-tryptophan. In the first step, the glutamine-binding beta subunit (TrpG) of anthranilate synthase (AS) provides the glutamine amidotransferase activity which generates ammonia as a substrate that, along with chorismate, is used in the second step, catalyzed by the large alpha subunit of AS (TrpE) to produce anthranilate. In the absence of TrpG, TrpE can synthesize anthranilate directly from chorismate and high concentrations of ammonia.</text>
</comment>
<dbReference type="NCBIfam" id="NF010086">
    <property type="entry name" value="PRK13571.1"/>
    <property type="match status" value="1"/>
</dbReference>
<feature type="domain" description="Chorismate-utilising enzyme C-terminal" evidence="17">
    <location>
        <begin position="249"/>
        <end position="514"/>
    </location>
</feature>
<feature type="compositionally biased region" description="Acidic residues" evidence="16">
    <location>
        <begin position="539"/>
        <end position="549"/>
    </location>
</feature>
<gene>
    <name evidence="15 19" type="primary">trpE</name>
    <name evidence="19" type="ORF">GOACH_30_00300</name>
</gene>
<evidence type="ECO:0000259" key="18">
    <source>
        <dbReference type="Pfam" id="PF04715"/>
    </source>
</evidence>
<dbReference type="GO" id="GO:0000162">
    <property type="term" value="P:L-tryptophan biosynthetic process"/>
    <property type="evidence" value="ECO:0007669"/>
    <property type="project" value="UniProtKB-UniPathway"/>
</dbReference>
<dbReference type="Proteomes" id="UP000010988">
    <property type="component" value="Unassembled WGS sequence"/>
</dbReference>
<evidence type="ECO:0000256" key="14">
    <source>
        <dbReference type="ARBA" id="ARBA00047683"/>
    </source>
</evidence>
<evidence type="ECO:0000256" key="9">
    <source>
        <dbReference type="ARBA" id="ARBA00022822"/>
    </source>
</evidence>
<dbReference type="EC" id="4.1.3.27" evidence="5 15"/>
<dbReference type="EMBL" id="BANR01000030">
    <property type="protein sequence ID" value="GAC50784.1"/>
    <property type="molecule type" value="Genomic_DNA"/>
</dbReference>
<feature type="compositionally biased region" description="Polar residues" evidence="16">
    <location>
        <begin position="1"/>
        <end position="12"/>
    </location>
</feature>
<dbReference type="Pfam" id="PF04715">
    <property type="entry name" value="Anth_synt_I_N"/>
    <property type="match status" value="1"/>
</dbReference>
<proteinExistence type="inferred from homology"/>
<evidence type="ECO:0000256" key="1">
    <source>
        <dbReference type="ARBA" id="ARBA00001946"/>
    </source>
</evidence>
<dbReference type="InterPro" id="IPR015890">
    <property type="entry name" value="Chorismate_C"/>
</dbReference>
<dbReference type="Pfam" id="PF00425">
    <property type="entry name" value="Chorismate_bind"/>
    <property type="match status" value="1"/>
</dbReference>
<keyword evidence="20" id="KW-1185">Reference proteome</keyword>
<dbReference type="NCBIfam" id="TIGR00564">
    <property type="entry name" value="trpE_most"/>
    <property type="match status" value="1"/>
</dbReference>
<dbReference type="eggNOG" id="COG0147">
    <property type="taxonomic scope" value="Bacteria"/>
</dbReference>
<comment type="cofactor">
    <cofactor evidence="1 15">
        <name>Mg(2+)</name>
        <dbReference type="ChEBI" id="CHEBI:18420"/>
    </cofactor>
</comment>
<evidence type="ECO:0000256" key="6">
    <source>
        <dbReference type="ARBA" id="ARBA00020653"/>
    </source>
</evidence>
<dbReference type="AlphaFoldDB" id="L7KQ77"/>
<dbReference type="PANTHER" id="PTHR11236:SF46">
    <property type="entry name" value="ANTHRANILATE SYNTHASE COMPONENT 1"/>
    <property type="match status" value="1"/>
</dbReference>